<dbReference type="PROSITE" id="PS50937">
    <property type="entry name" value="HTH_MERR_2"/>
    <property type="match status" value="1"/>
</dbReference>
<evidence type="ECO:0000313" key="4">
    <source>
        <dbReference type="Proteomes" id="UP001200470"/>
    </source>
</evidence>
<dbReference type="InterPro" id="IPR000551">
    <property type="entry name" value="MerR-type_HTH_dom"/>
</dbReference>
<evidence type="ECO:0000259" key="2">
    <source>
        <dbReference type="PROSITE" id="PS50937"/>
    </source>
</evidence>
<dbReference type="Gene3D" id="1.10.1660.10">
    <property type="match status" value="1"/>
</dbReference>
<dbReference type="InterPro" id="IPR009061">
    <property type="entry name" value="DNA-bd_dom_put_sf"/>
</dbReference>
<dbReference type="PANTHER" id="PTHR30204:SF15">
    <property type="entry name" value="BLL5018 PROTEIN"/>
    <property type="match status" value="1"/>
</dbReference>
<evidence type="ECO:0000256" key="1">
    <source>
        <dbReference type="ARBA" id="ARBA00023125"/>
    </source>
</evidence>
<protein>
    <submittedName>
        <fullName evidence="3">MerR family transcriptional regulator</fullName>
    </submittedName>
</protein>
<dbReference type="EMBL" id="JADYTN010000007">
    <property type="protein sequence ID" value="MCF2563395.1"/>
    <property type="molecule type" value="Genomic_DNA"/>
</dbReference>
<dbReference type="InterPro" id="IPR047057">
    <property type="entry name" value="MerR_fam"/>
</dbReference>
<evidence type="ECO:0000313" key="3">
    <source>
        <dbReference type="EMBL" id="MCF2563395.1"/>
    </source>
</evidence>
<dbReference type="SUPFAM" id="SSF46955">
    <property type="entry name" value="Putative DNA-binding domain"/>
    <property type="match status" value="1"/>
</dbReference>
<dbReference type="PANTHER" id="PTHR30204">
    <property type="entry name" value="REDOX-CYCLING DRUG-SENSING TRANSCRIPTIONAL ACTIVATOR SOXR"/>
    <property type="match status" value="1"/>
</dbReference>
<organism evidence="3 4">
    <name type="scientific">Xylanibacter brevis</name>
    <dbReference type="NCBI Taxonomy" id="83231"/>
    <lineage>
        <taxon>Bacteria</taxon>
        <taxon>Pseudomonadati</taxon>
        <taxon>Bacteroidota</taxon>
        <taxon>Bacteroidia</taxon>
        <taxon>Bacteroidales</taxon>
        <taxon>Prevotellaceae</taxon>
        <taxon>Xylanibacter</taxon>
    </lineage>
</organism>
<reference evidence="3 4" key="1">
    <citation type="submission" date="2020-12" db="EMBL/GenBank/DDBJ databases">
        <title>Whole genome sequences of gut porcine anaerobes.</title>
        <authorList>
            <person name="Kubasova T."/>
            <person name="Jahodarova E."/>
            <person name="Rychlik I."/>
        </authorList>
    </citation>
    <scope>NUCLEOTIDE SEQUENCE [LARGE SCALE GENOMIC DNA]</scope>
    <source>
        <strain evidence="3 4">An925</strain>
    </source>
</reference>
<proteinExistence type="predicted"/>
<gene>
    <name evidence="3" type="ORF">I6E12_04625</name>
</gene>
<comment type="caution">
    <text evidence="3">The sequence shown here is derived from an EMBL/GenBank/DDBJ whole genome shotgun (WGS) entry which is preliminary data.</text>
</comment>
<accession>A0ABS9CFM9</accession>
<dbReference type="Proteomes" id="UP001200470">
    <property type="component" value="Unassembled WGS sequence"/>
</dbReference>
<keyword evidence="4" id="KW-1185">Reference proteome</keyword>
<dbReference type="RefSeq" id="WP_094434214.1">
    <property type="nucleotide sequence ID" value="NZ_JADYTN010000007.1"/>
</dbReference>
<dbReference type="SMART" id="SM00422">
    <property type="entry name" value="HTH_MERR"/>
    <property type="match status" value="1"/>
</dbReference>
<keyword evidence="1" id="KW-0238">DNA-binding</keyword>
<dbReference type="CDD" id="cd04765">
    <property type="entry name" value="HTH_MlrA-like_sg2"/>
    <property type="match status" value="1"/>
</dbReference>
<sequence length="116" mass="13447">MALNLNKNLKMYYSIREVAAMFDVNESTLRYWETEFPTLKPKTSGPAKIRQYQQSDIDLLRTIHNLVKVRGFKIAAAKKILNSNKRGTANKTDVLSRLIDIRTELQALKKQMDYLV</sequence>
<dbReference type="Pfam" id="PF13411">
    <property type="entry name" value="MerR_1"/>
    <property type="match status" value="1"/>
</dbReference>
<name>A0ABS9CFM9_9BACT</name>
<feature type="domain" description="HTH merR-type" evidence="2">
    <location>
        <begin position="12"/>
        <end position="83"/>
    </location>
</feature>